<gene>
    <name evidence="3" type="ORF">ACEZDE_10600</name>
</gene>
<evidence type="ECO:0000256" key="1">
    <source>
        <dbReference type="SAM" id="MobiDB-lite"/>
    </source>
</evidence>
<evidence type="ECO:0000313" key="3">
    <source>
        <dbReference type="EMBL" id="MFC1417093.1"/>
    </source>
</evidence>
<keyword evidence="2" id="KW-0812">Transmembrane</keyword>
<keyword evidence="2" id="KW-0472">Membrane</keyword>
<proteinExistence type="predicted"/>
<evidence type="ECO:0000256" key="2">
    <source>
        <dbReference type="SAM" id="Phobius"/>
    </source>
</evidence>
<keyword evidence="2" id="KW-1133">Transmembrane helix</keyword>
<feature type="transmembrane region" description="Helical" evidence="2">
    <location>
        <begin position="38"/>
        <end position="56"/>
    </location>
</feature>
<evidence type="ECO:0000313" key="4">
    <source>
        <dbReference type="Proteomes" id="UP001592531"/>
    </source>
</evidence>
<feature type="compositionally biased region" description="Basic and acidic residues" evidence="1">
    <location>
        <begin position="79"/>
        <end position="90"/>
    </location>
</feature>
<feature type="transmembrane region" description="Helical" evidence="2">
    <location>
        <begin position="7"/>
        <end position="26"/>
    </location>
</feature>
<reference evidence="3 4" key="1">
    <citation type="submission" date="2024-09" db="EMBL/GenBank/DDBJ databases">
        <authorList>
            <person name="Lee S.D."/>
        </authorList>
    </citation>
    <scope>NUCLEOTIDE SEQUENCE [LARGE SCALE GENOMIC DNA]</scope>
    <source>
        <strain evidence="3 4">N8-3</strain>
    </source>
</reference>
<sequence length="115" mass="12156">MKRHPLDLFSLLSGLTFVTIAVLYLLDAAGQLSVNGRLVIPLLLVALGVAGLAAAVHRIARSQRGAAEPDAPSAAVRPAVEEPHGSSRYEELSTDLEALGLLDEPTAPERPDDRP</sequence>
<name>A0ABV6VTQ3_9ACTN</name>
<dbReference type="EMBL" id="JBHFAB010000006">
    <property type="protein sequence ID" value="MFC1417093.1"/>
    <property type="molecule type" value="Genomic_DNA"/>
</dbReference>
<dbReference type="Proteomes" id="UP001592531">
    <property type="component" value="Unassembled WGS sequence"/>
</dbReference>
<feature type="region of interest" description="Disordered" evidence="1">
    <location>
        <begin position="63"/>
        <end position="90"/>
    </location>
</feature>
<accession>A0ABV6VTQ3</accession>
<organism evidence="3 4">
    <name type="scientific">Streptacidiphilus cavernicola</name>
    <dbReference type="NCBI Taxonomy" id="3342716"/>
    <lineage>
        <taxon>Bacteria</taxon>
        <taxon>Bacillati</taxon>
        <taxon>Actinomycetota</taxon>
        <taxon>Actinomycetes</taxon>
        <taxon>Kitasatosporales</taxon>
        <taxon>Streptomycetaceae</taxon>
        <taxon>Streptacidiphilus</taxon>
    </lineage>
</organism>
<protein>
    <submittedName>
        <fullName evidence="3">Uncharacterized protein</fullName>
    </submittedName>
</protein>
<keyword evidence="4" id="KW-1185">Reference proteome</keyword>
<comment type="caution">
    <text evidence="3">The sequence shown here is derived from an EMBL/GenBank/DDBJ whole genome shotgun (WGS) entry which is preliminary data.</text>
</comment>
<dbReference type="RefSeq" id="WP_380534894.1">
    <property type="nucleotide sequence ID" value="NZ_JBHFAB010000006.1"/>
</dbReference>